<dbReference type="CDD" id="cd00531">
    <property type="entry name" value="NTF2_like"/>
    <property type="match status" value="1"/>
</dbReference>
<evidence type="ECO:0000313" key="2">
    <source>
        <dbReference type="EMBL" id="UGS34840.1"/>
    </source>
</evidence>
<keyword evidence="3" id="KW-1185">Reference proteome</keyword>
<organism evidence="2 3">
    <name type="scientific">Capillimicrobium parvum</name>
    <dbReference type="NCBI Taxonomy" id="2884022"/>
    <lineage>
        <taxon>Bacteria</taxon>
        <taxon>Bacillati</taxon>
        <taxon>Actinomycetota</taxon>
        <taxon>Thermoleophilia</taxon>
        <taxon>Solirubrobacterales</taxon>
        <taxon>Capillimicrobiaceae</taxon>
        <taxon>Capillimicrobium</taxon>
    </lineage>
</organism>
<sequence>MADIDNAGVDVPPEDWIALHDVIMKYAQSIDTKDCDLFRTVFVEEIQLTYGEPWGPFDGIDDAVSFIDPFHAPLDGSRHSTTNFRVVGYDGDTAVTRCSVDALLVKEDHPEGPFLRVIGDYVDDFVRRDGVWRIRNREFTRLWAEGNPNVAFYGWTREWAEKEWTPGTR</sequence>
<name>A0A9E6XVA4_9ACTN</name>
<reference evidence="2" key="1">
    <citation type="journal article" date="2022" name="Int. J. Syst. Evol. Microbiol.">
        <title>Pseudomonas aegrilactucae sp. nov. and Pseudomonas morbosilactucae sp. nov., pathogens causing bacterial rot of lettuce in Japan.</title>
        <authorList>
            <person name="Sawada H."/>
            <person name="Fujikawa T."/>
            <person name="Satou M."/>
        </authorList>
    </citation>
    <scope>NUCLEOTIDE SEQUENCE</scope>
    <source>
        <strain evidence="2">0166_1</strain>
    </source>
</reference>
<dbReference type="Gene3D" id="3.10.450.50">
    <property type="match status" value="1"/>
</dbReference>
<dbReference type="SUPFAM" id="SSF54427">
    <property type="entry name" value="NTF2-like"/>
    <property type="match status" value="1"/>
</dbReference>
<dbReference type="Proteomes" id="UP001162834">
    <property type="component" value="Chromosome"/>
</dbReference>
<protein>
    <recommendedName>
        <fullName evidence="1">SnoaL-like domain-containing protein</fullName>
    </recommendedName>
</protein>
<accession>A0A9E6XVA4</accession>
<dbReference type="EMBL" id="CP087164">
    <property type="protein sequence ID" value="UGS34840.1"/>
    <property type="molecule type" value="Genomic_DNA"/>
</dbReference>
<proteinExistence type="predicted"/>
<dbReference type="InterPro" id="IPR032710">
    <property type="entry name" value="NTF2-like_dom_sf"/>
</dbReference>
<evidence type="ECO:0000313" key="3">
    <source>
        <dbReference type="Proteomes" id="UP001162834"/>
    </source>
</evidence>
<evidence type="ECO:0000259" key="1">
    <source>
        <dbReference type="Pfam" id="PF13577"/>
    </source>
</evidence>
<gene>
    <name evidence="2" type="ORF">DSM104329_01222</name>
</gene>
<dbReference type="Pfam" id="PF13577">
    <property type="entry name" value="SnoaL_4"/>
    <property type="match status" value="1"/>
</dbReference>
<feature type="domain" description="SnoaL-like" evidence="1">
    <location>
        <begin position="18"/>
        <end position="137"/>
    </location>
</feature>
<dbReference type="AlphaFoldDB" id="A0A9E6XVA4"/>
<dbReference type="KEGG" id="sbae:DSM104329_01222"/>
<dbReference type="InterPro" id="IPR037401">
    <property type="entry name" value="SnoaL-like"/>
</dbReference>
<dbReference type="RefSeq" id="WP_259314506.1">
    <property type="nucleotide sequence ID" value="NZ_CP087164.1"/>
</dbReference>